<accession>A0A366H4S2</accession>
<dbReference type="Proteomes" id="UP000253426">
    <property type="component" value="Unassembled WGS sequence"/>
</dbReference>
<dbReference type="Gene3D" id="3.10.450.50">
    <property type="match status" value="1"/>
</dbReference>
<organism evidence="2 3">
    <name type="scientific">Roseimicrobium gellanilyticum</name>
    <dbReference type="NCBI Taxonomy" id="748857"/>
    <lineage>
        <taxon>Bacteria</taxon>
        <taxon>Pseudomonadati</taxon>
        <taxon>Verrucomicrobiota</taxon>
        <taxon>Verrucomicrobiia</taxon>
        <taxon>Verrucomicrobiales</taxon>
        <taxon>Verrucomicrobiaceae</taxon>
        <taxon>Roseimicrobium</taxon>
    </lineage>
</organism>
<evidence type="ECO:0000313" key="2">
    <source>
        <dbReference type="EMBL" id="RBP36133.1"/>
    </source>
</evidence>
<dbReference type="OrthoDB" id="9812295at2"/>
<reference evidence="2 3" key="1">
    <citation type="submission" date="2018-06" db="EMBL/GenBank/DDBJ databases">
        <title>Genomic Encyclopedia of Type Strains, Phase IV (KMG-IV): sequencing the most valuable type-strain genomes for metagenomic binning, comparative biology and taxonomic classification.</title>
        <authorList>
            <person name="Goeker M."/>
        </authorList>
    </citation>
    <scope>NUCLEOTIDE SEQUENCE [LARGE SCALE GENOMIC DNA]</scope>
    <source>
        <strain evidence="2 3">DSM 25532</strain>
    </source>
</reference>
<proteinExistence type="predicted"/>
<feature type="domain" description="SnoaL-like" evidence="1">
    <location>
        <begin position="21"/>
        <end position="142"/>
    </location>
</feature>
<dbReference type="SUPFAM" id="SSF54427">
    <property type="entry name" value="NTF2-like"/>
    <property type="match status" value="1"/>
</dbReference>
<protein>
    <submittedName>
        <fullName evidence="2">Uncharacterized protein (TIGR02246 family)</fullName>
    </submittedName>
</protein>
<name>A0A366H4S2_9BACT</name>
<evidence type="ECO:0000259" key="1">
    <source>
        <dbReference type="Pfam" id="PF13474"/>
    </source>
</evidence>
<dbReference type="InterPro" id="IPR032710">
    <property type="entry name" value="NTF2-like_dom_sf"/>
</dbReference>
<comment type="caution">
    <text evidence="2">The sequence shown here is derived from an EMBL/GenBank/DDBJ whole genome shotgun (WGS) entry which is preliminary data.</text>
</comment>
<evidence type="ECO:0000313" key="3">
    <source>
        <dbReference type="Proteomes" id="UP000253426"/>
    </source>
</evidence>
<dbReference type="AlphaFoldDB" id="A0A366H4S2"/>
<dbReference type="EMBL" id="QNRR01000018">
    <property type="protein sequence ID" value="RBP36133.1"/>
    <property type="molecule type" value="Genomic_DNA"/>
</dbReference>
<sequence>MATFETDVSSSTVSGDPVTEIKTLMDEWRKALTAKDLDRLARHYDPEVRFFDAVPPHEHRGADAYRRTWEQMMPFLPQALGSDVRELEITAEGNVAFASCLQRLTNRATNEAATCGWVRVTLCFQRRQGEWKVVHEHVSVPFNPQNAQAAFVREL</sequence>
<keyword evidence="3" id="KW-1185">Reference proteome</keyword>
<dbReference type="RefSeq" id="WP_113962077.1">
    <property type="nucleotide sequence ID" value="NZ_QNRR01000018.1"/>
</dbReference>
<gene>
    <name evidence="2" type="ORF">DES53_11883</name>
</gene>
<dbReference type="Pfam" id="PF13474">
    <property type="entry name" value="SnoaL_3"/>
    <property type="match status" value="1"/>
</dbReference>
<dbReference type="InterPro" id="IPR037401">
    <property type="entry name" value="SnoaL-like"/>
</dbReference>